<keyword evidence="3" id="KW-1185">Reference proteome</keyword>
<feature type="region of interest" description="Disordered" evidence="1">
    <location>
        <begin position="860"/>
        <end position="882"/>
    </location>
</feature>
<organism evidence="2 3">
    <name type="scientific">Desulfomarina profundi</name>
    <dbReference type="NCBI Taxonomy" id="2772557"/>
    <lineage>
        <taxon>Bacteria</taxon>
        <taxon>Pseudomonadati</taxon>
        <taxon>Thermodesulfobacteriota</taxon>
        <taxon>Desulfobulbia</taxon>
        <taxon>Desulfobulbales</taxon>
        <taxon>Desulfobulbaceae</taxon>
        <taxon>Desulfomarina</taxon>
    </lineage>
</organism>
<dbReference type="Proteomes" id="UP000826725">
    <property type="component" value="Chromosome"/>
</dbReference>
<evidence type="ECO:0000256" key="1">
    <source>
        <dbReference type="SAM" id="MobiDB-lite"/>
    </source>
</evidence>
<dbReference type="KEGG" id="dbk:DGMP_11260"/>
<evidence type="ECO:0000313" key="2">
    <source>
        <dbReference type="EMBL" id="BCL60433.1"/>
    </source>
</evidence>
<dbReference type="EMBL" id="AP024086">
    <property type="protein sequence ID" value="BCL60433.1"/>
    <property type="molecule type" value="Genomic_DNA"/>
</dbReference>
<dbReference type="AlphaFoldDB" id="A0A8D5FFM1"/>
<gene>
    <name evidence="2" type="ORF">DGMP_11260</name>
</gene>
<feature type="compositionally biased region" description="Acidic residues" evidence="1">
    <location>
        <begin position="433"/>
        <end position="443"/>
    </location>
</feature>
<feature type="compositionally biased region" description="Acidic residues" evidence="1">
    <location>
        <begin position="869"/>
        <end position="879"/>
    </location>
</feature>
<accession>A0A8D5FFM1</accession>
<feature type="region of interest" description="Disordered" evidence="1">
    <location>
        <begin position="683"/>
        <end position="706"/>
    </location>
</feature>
<dbReference type="RefSeq" id="WP_228856556.1">
    <property type="nucleotide sequence ID" value="NZ_AP024086.1"/>
</dbReference>
<sequence length="919" mass="103324">MVEQYNENQYDDDLTIGLDDYEERYQPDTVDLFEFSTQEESPISRLKSLILSIDWEITDEVLMQFNEELVDLRDIWADEKINLVYIQALEKISKYIYQQKAEAHPNAIKLLLTFYYNLEKIVSSGELSEQEKKDLLLEDVKKFEYFKQQIVRYDKRSGKTNEVEKVPESSGDVQVDSDELLNLKAAVLGIDWEITEEDLKKLREEVVKLETKFAEERPKLILLQGIGTLGAYIKVKKSNAHADAFSLLHLFFESLEKIVTTSMTFEEEKEVLFHAVEKFNAFKELLGTTISEESLKKREEDAGQEVVGDSSEIQPALADFDDEESIGFQEEAEAQELGLKSPLDVSSHIDQFFGDAPEEESDELLAAADLTEALQGVDVEEDDKQEPEQAVELEVGEQTLFKDEPDADLFEDSEEDPVPLVEEKELALQGVDVETEADDDSGEEPLPIEASGELAPALTDSDEESLFSVDSLEGPIQHQDVEEKLEETLNDFFVEDEAAETVPFGFTAETDSGEQKEETDIGFSDQLFEEPLEIDDEPIADDVSGQELEDSEQLDLVEELPEPVDDESLVIESPAEPEEPEPVEWFQESLPEENDLDLAPVPEEIPVEGLAVDEREAAEPVDAGDEELFKDVADDIDPALLSEELDDVGDDTFSTTLDQNLDSFFGMDEGVEEATDDDLLFSLPEDEPESVVDEAGKEDEPEEDEEEVVFELAEEDVQQDDDLLPAASSEESEGIEIPGDSVDENPLASLGACLSSIELELDGKVIQGIFAEINHLRQLWADRTLEKTFLQLLSTVTQHVDQFRLESSHESFALLKDNYDALRTLSDKTAEEAQEMLLRETAKVLGWQQEIITAMVSPAAGNTISPDENGSEDVQEKEETEGLRDEVTIVTTDIHEEIVSLRKTLQEEIASLKKELKKE</sequence>
<name>A0A8D5FFM1_9BACT</name>
<evidence type="ECO:0000313" key="3">
    <source>
        <dbReference type="Proteomes" id="UP000826725"/>
    </source>
</evidence>
<feature type="compositionally biased region" description="Acidic residues" evidence="1">
    <location>
        <begin position="405"/>
        <end position="417"/>
    </location>
</feature>
<reference evidence="2" key="1">
    <citation type="submission" date="2020-09" db="EMBL/GenBank/DDBJ databases">
        <title>Desulfogranum mesoprofundum gen. nov., sp. nov., a novel mesophilic, sulfate-reducing chemolithoautotroph isolated from a deep-sea hydrothermal vent chimney in the Suiyo Seamount.</title>
        <authorList>
            <person name="Hashimoto Y."/>
            <person name="Nakagawa S."/>
        </authorList>
    </citation>
    <scope>NUCLEOTIDE SEQUENCE</scope>
    <source>
        <strain evidence="2">KT2</strain>
    </source>
</reference>
<feature type="compositionally biased region" description="Acidic residues" evidence="1">
    <location>
        <begin position="379"/>
        <end position="395"/>
    </location>
</feature>
<feature type="region of interest" description="Disordered" evidence="1">
    <location>
        <begin position="379"/>
        <end position="466"/>
    </location>
</feature>
<proteinExistence type="predicted"/>
<evidence type="ECO:0008006" key="4">
    <source>
        <dbReference type="Google" id="ProtNLM"/>
    </source>
</evidence>
<protein>
    <recommendedName>
        <fullName evidence="4">Pilus assembly protein FimV</fullName>
    </recommendedName>
</protein>